<evidence type="ECO:0000313" key="3">
    <source>
        <dbReference type="Proteomes" id="UP000606786"/>
    </source>
</evidence>
<evidence type="ECO:0000256" key="1">
    <source>
        <dbReference type="SAM" id="Phobius"/>
    </source>
</evidence>
<dbReference type="EMBL" id="CAJHJT010000012">
    <property type="protein sequence ID" value="CAD6998034.1"/>
    <property type="molecule type" value="Genomic_DNA"/>
</dbReference>
<name>A0A811UGR4_CERCA</name>
<reference evidence="2" key="1">
    <citation type="submission" date="2020-11" db="EMBL/GenBank/DDBJ databases">
        <authorList>
            <person name="Whitehead M."/>
        </authorList>
    </citation>
    <scope>NUCLEOTIDE SEQUENCE</scope>
    <source>
        <strain evidence="2">EGII</strain>
    </source>
</reference>
<dbReference type="AlphaFoldDB" id="A0A811UGR4"/>
<protein>
    <submittedName>
        <fullName evidence="2">(Mediterranean fruit fly) hypothetical protein</fullName>
    </submittedName>
</protein>
<accession>A0A811UGR4</accession>
<keyword evidence="1" id="KW-0472">Membrane</keyword>
<organism evidence="2 3">
    <name type="scientific">Ceratitis capitata</name>
    <name type="common">Mediterranean fruit fly</name>
    <name type="synonym">Tephritis capitata</name>
    <dbReference type="NCBI Taxonomy" id="7213"/>
    <lineage>
        <taxon>Eukaryota</taxon>
        <taxon>Metazoa</taxon>
        <taxon>Ecdysozoa</taxon>
        <taxon>Arthropoda</taxon>
        <taxon>Hexapoda</taxon>
        <taxon>Insecta</taxon>
        <taxon>Pterygota</taxon>
        <taxon>Neoptera</taxon>
        <taxon>Endopterygota</taxon>
        <taxon>Diptera</taxon>
        <taxon>Brachycera</taxon>
        <taxon>Muscomorpha</taxon>
        <taxon>Tephritoidea</taxon>
        <taxon>Tephritidae</taxon>
        <taxon>Ceratitis</taxon>
        <taxon>Ceratitis</taxon>
    </lineage>
</organism>
<feature type="transmembrane region" description="Helical" evidence="1">
    <location>
        <begin position="159"/>
        <end position="180"/>
    </location>
</feature>
<keyword evidence="1" id="KW-1133">Transmembrane helix</keyword>
<sequence>MICALPCGGGERGWAKEVSTRRKTAAKLKRKHREQQRKRQEIKNFSYIEHFTREINGSNSQRGGDGGSQRVARRTAAAVCKKVLNTLIWRWSCVGNRCMKNYHNTKICAPSRQTSTHIVQHSLYDNGRCFKLPQCRKWLQTYKTLYTKIQKNRKEQLCILYRCFVVVVVAIVAASLLAAICSYKAHQINMGLLASQCRTFVRTADNKTS</sequence>
<evidence type="ECO:0000313" key="2">
    <source>
        <dbReference type="EMBL" id="CAD6998034.1"/>
    </source>
</evidence>
<keyword evidence="1" id="KW-0812">Transmembrane</keyword>
<keyword evidence="3" id="KW-1185">Reference proteome</keyword>
<proteinExistence type="predicted"/>
<dbReference type="Proteomes" id="UP000606786">
    <property type="component" value="Unassembled WGS sequence"/>
</dbReference>
<comment type="caution">
    <text evidence="2">The sequence shown here is derived from an EMBL/GenBank/DDBJ whole genome shotgun (WGS) entry which is preliminary data.</text>
</comment>
<gene>
    <name evidence="2" type="ORF">CCAP1982_LOCUS6650</name>
</gene>